<evidence type="ECO:0000313" key="2">
    <source>
        <dbReference type="EMBL" id="KJA27059.1"/>
    </source>
</evidence>
<name>A0A0D2P7V3_HYPSF</name>
<evidence type="ECO:0000313" key="3">
    <source>
        <dbReference type="Proteomes" id="UP000054270"/>
    </source>
</evidence>
<organism evidence="2 3">
    <name type="scientific">Hypholoma sublateritium (strain FD-334 SS-4)</name>
    <dbReference type="NCBI Taxonomy" id="945553"/>
    <lineage>
        <taxon>Eukaryota</taxon>
        <taxon>Fungi</taxon>
        <taxon>Dikarya</taxon>
        <taxon>Basidiomycota</taxon>
        <taxon>Agaricomycotina</taxon>
        <taxon>Agaricomycetes</taxon>
        <taxon>Agaricomycetidae</taxon>
        <taxon>Agaricales</taxon>
        <taxon>Agaricineae</taxon>
        <taxon>Strophariaceae</taxon>
        <taxon>Hypholoma</taxon>
    </lineage>
</organism>
<sequence length="86" mass="9625">MQSPIQQIQSNTIQYDAYPRALPRRAPRPNRHTPPQPQNAPLPRPAQCDARALRSGERASIPNPRAHAPRVIRADTTCVRAPFPKS</sequence>
<accession>A0A0D2P7V3</accession>
<feature type="region of interest" description="Disordered" evidence="1">
    <location>
        <begin position="1"/>
        <end position="73"/>
    </location>
</feature>
<keyword evidence="3" id="KW-1185">Reference proteome</keyword>
<gene>
    <name evidence="2" type="ORF">HYPSUDRAFT_35589</name>
</gene>
<dbReference type="Proteomes" id="UP000054270">
    <property type="component" value="Unassembled WGS sequence"/>
</dbReference>
<feature type="compositionally biased region" description="Basic residues" evidence="1">
    <location>
        <begin position="22"/>
        <end position="31"/>
    </location>
</feature>
<proteinExistence type="predicted"/>
<dbReference type="EMBL" id="KN817525">
    <property type="protein sequence ID" value="KJA27059.1"/>
    <property type="molecule type" value="Genomic_DNA"/>
</dbReference>
<protein>
    <submittedName>
        <fullName evidence="2">Uncharacterized protein</fullName>
    </submittedName>
</protein>
<feature type="compositionally biased region" description="Pro residues" evidence="1">
    <location>
        <begin position="32"/>
        <end position="44"/>
    </location>
</feature>
<reference evidence="3" key="1">
    <citation type="submission" date="2014-04" db="EMBL/GenBank/DDBJ databases">
        <title>Evolutionary Origins and Diversification of the Mycorrhizal Mutualists.</title>
        <authorList>
            <consortium name="DOE Joint Genome Institute"/>
            <consortium name="Mycorrhizal Genomics Consortium"/>
            <person name="Kohler A."/>
            <person name="Kuo A."/>
            <person name="Nagy L.G."/>
            <person name="Floudas D."/>
            <person name="Copeland A."/>
            <person name="Barry K.W."/>
            <person name="Cichocki N."/>
            <person name="Veneault-Fourrey C."/>
            <person name="LaButti K."/>
            <person name="Lindquist E.A."/>
            <person name="Lipzen A."/>
            <person name="Lundell T."/>
            <person name="Morin E."/>
            <person name="Murat C."/>
            <person name="Riley R."/>
            <person name="Ohm R."/>
            <person name="Sun H."/>
            <person name="Tunlid A."/>
            <person name="Henrissat B."/>
            <person name="Grigoriev I.V."/>
            <person name="Hibbett D.S."/>
            <person name="Martin F."/>
        </authorList>
    </citation>
    <scope>NUCLEOTIDE SEQUENCE [LARGE SCALE GENOMIC DNA]</scope>
    <source>
        <strain evidence="3">FD-334 SS-4</strain>
    </source>
</reference>
<feature type="compositionally biased region" description="Polar residues" evidence="1">
    <location>
        <begin position="1"/>
        <end position="14"/>
    </location>
</feature>
<dbReference type="AlphaFoldDB" id="A0A0D2P7V3"/>
<evidence type="ECO:0000256" key="1">
    <source>
        <dbReference type="SAM" id="MobiDB-lite"/>
    </source>
</evidence>